<dbReference type="InterPro" id="IPR020568">
    <property type="entry name" value="Ribosomal_Su5_D2-typ_SF"/>
</dbReference>
<sequence length="338" mass="38098">MKITINNTDFVEEKACGKLYIAGEYAILTPGLTAIVKNVNIYMNAQIRFSEKYKIYSDMYNYSVSLEHDENYSLIQETVNVVNKYLHIKSIDTKPFELNITGKMEKEGKKYGIGSSGSVVILTIKAMVRLHKYCISKDTIFKLAAYVLLKRGDNGSMGDLACIAYEELVAYISFDREKIKEKIENETFEKVINSDWGYKIEVLKCKHDYEFLVGWTGKPAISKDMINNVKKSINKDFLEKSDENVKNIIKGIKSGNKELIKEAVIKSGDLLKNLDSSIYSNELTELVNAAKELDMCAKSSGAGGGDCGIAISFNKNDTKTVIEKWEKKGIVLLYRGRL</sequence>
<evidence type="ECO:0000256" key="1">
    <source>
        <dbReference type="ARBA" id="ARBA00005017"/>
    </source>
</evidence>
<dbReference type="GO" id="GO:0019287">
    <property type="term" value="P:isopentenyl diphosphate biosynthetic process, mevalonate pathway"/>
    <property type="evidence" value="ECO:0007669"/>
    <property type="project" value="UniProtKB-UniPathway"/>
</dbReference>
<gene>
    <name evidence="9" type="ORF">JCM16774_0477</name>
</gene>
<evidence type="ECO:0000256" key="4">
    <source>
        <dbReference type="ARBA" id="ARBA00022741"/>
    </source>
</evidence>
<organism evidence="9 10">
    <name type="scientific">Pseudoleptotrichia goodfellowii</name>
    <dbReference type="NCBI Taxonomy" id="157692"/>
    <lineage>
        <taxon>Bacteria</taxon>
        <taxon>Fusobacteriati</taxon>
        <taxon>Fusobacteriota</taxon>
        <taxon>Fusobacteriia</taxon>
        <taxon>Fusobacteriales</taxon>
        <taxon>Leptotrichiaceae</taxon>
        <taxon>Pseudoleptotrichia</taxon>
    </lineage>
</organism>
<name>A0A510J8B3_9FUSO</name>
<proteinExistence type="predicted"/>
<dbReference type="SUPFAM" id="SSF55060">
    <property type="entry name" value="GHMP Kinase, C-terminal domain"/>
    <property type="match status" value="1"/>
</dbReference>
<protein>
    <recommendedName>
        <fullName evidence="2">phosphomevalonate kinase</fullName>
        <ecNumber evidence="2">2.7.4.2</ecNumber>
    </recommendedName>
</protein>
<dbReference type="GO" id="GO:0005524">
    <property type="term" value="F:ATP binding"/>
    <property type="evidence" value="ECO:0007669"/>
    <property type="project" value="UniProtKB-KW"/>
</dbReference>
<keyword evidence="5 9" id="KW-0418">Kinase</keyword>
<evidence type="ECO:0000313" key="9">
    <source>
        <dbReference type="EMBL" id="BBM35552.1"/>
    </source>
</evidence>
<dbReference type="AlphaFoldDB" id="A0A510J8B3"/>
<keyword evidence="3" id="KW-0808">Transferase</keyword>
<dbReference type="PANTHER" id="PTHR31814:SF2">
    <property type="entry name" value="PHOSPHOMEVALONATE KINASE"/>
    <property type="match status" value="1"/>
</dbReference>
<dbReference type="STRING" id="714315.GCA_000516535_00480"/>
<dbReference type="InterPro" id="IPR005917">
    <property type="entry name" value="Pmev_kinase_bact"/>
</dbReference>
<dbReference type="InterPro" id="IPR014721">
    <property type="entry name" value="Ribsml_uS5_D2-typ_fold_subgr"/>
</dbReference>
<dbReference type="KEGG" id="lgo:JCM16774_0477"/>
<dbReference type="Pfam" id="PF08544">
    <property type="entry name" value="GHMP_kinases_C"/>
    <property type="match status" value="1"/>
</dbReference>
<evidence type="ECO:0000256" key="6">
    <source>
        <dbReference type="ARBA" id="ARBA00022840"/>
    </source>
</evidence>
<dbReference type="InterPro" id="IPR006204">
    <property type="entry name" value="GHMP_kinase_N_dom"/>
</dbReference>
<comment type="pathway">
    <text evidence="1">Isoprenoid biosynthesis; isopentenyl diphosphate biosynthesis via mevalonate pathway; isopentenyl diphosphate from (R)-mevalonate: step 2/3.</text>
</comment>
<keyword evidence="4" id="KW-0547">Nucleotide-binding</keyword>
<evidence type="ECO:0000313" key="10">
    <source>
        <dbReference type="Proteomes" id="UP000321606"/>
    </source>
</evidence>
<reference evidence="9 10" key="1">
    <citation type="submission" date="2019-07" db="EMBL/GenBank/DDBJ databases">
        <title>Complete Genome Sequence of Leptotrichia goodfellowii Strain JCM 16774.</title>
        <authorList>
            <person name="Watanabe S."/>
            <person name="Cui L."/>
        </authorList>
    </citation>
    <scope>NUCLEOTIDE SEQUENCE [LARGE SCALE GENOMIC DNA]</scope>
    <source>
        <strain evidence="9 10">JCM16774</strain>
    </source>
</reference>
<dbReference type="OrthoDB" id="1522677at2"/>
<dbReference type="InterPro" id="IPR013750">
    <property type="entry name" value="GHMP_kinase_C_dom"/>
</dbReference>
<accession>A0A510J8B3</accession>
<dbReference type="Proteomes" id="UP000321606">
    <property type="component" value="Chromosome"/>
</dbReference>
<dbReference type="SUPFAM" id="SSF54211">
    <property type="entry name" value="Ribosomal protein S5 domain 2-like"/>
    <property type="match status" value="1"/>
</dbReference>
<keyword evidence="6" id="KW-0067">ATP-binding</keyword>
<evidence type="ECO:0000259" key="7">
    <source>
        <dbReference type="Pfam" id="PF00288"/>
    </source>
</evidence>
<evidence type="ECO:0000256" key="2">
    <source>
        <dbReference type="ARBA" id="ARBA00012958"/>
    </source>
</evidence>
<dbReference type="UniPathway" id="UPA00057">
    <property type="reaction ID" value="UER00099"/>
</dbReference>
<dbReference type="Gene3D" id="3.30.70.890">
    <property type="entry name" value="GHMP kinase, C-terminal domain"/>
    <property type="match status" value="1"/>
</dbReference>
<feature type="domain" description="GHMP kinase N-terminal" evidence="7">
    <location>
        <begin position="74"/>
        <end position="165"/>
    </location>
</feature>
<dbReference type="Gene3D" id="3.30.230.10">
    <property type="match status" value="1"/>
</dbReference>
<dbReference type="PANTHER" id="PTHR31814">
    <property type="match status" value="1"/>
</dbReference>
<dbReference type="EC" id="2.7.4.2" evidence="2"/>
<dbReference type="RefSeq" id="WP_036056027.1">
    <property type="nucleotide sequence ID" value="NZ_AP019822.1"/>
</dbReference>
<dbReference type="NCBIfam" id="TIGR01220">
    <property type="entry name" value="Pmev_kin_Gr_pos"/>
    <property type="match status" value="1"/>
</dbReference>
<evidence type="ECO:0000256" key="5">
    <source>
        <dbReference type="ARBA" id="ARBA00022777"/>
    </source>
</evidence>
<evidence type="ECO:0000256" key="3">
    <source>
        <dbReference type="ARBA" id="ARBA00022679"/>
    </source>
</evidence>
<dbReference type="InterPro" id="IPR036554">
    <property type="entry name" value="GHMP_kinase_C_sf"/>
</dbReference>
<dbReference type="Pfam" id="PF00288">
    <property type="entry name" value="GHMP_kinases_N"/>
    <property type="match status" value="1"/>
</dbReference>
<dbReference type="GO" id="GO:0004631">
    <property type="term" value="F:phosphomevalonate kinase activity"/>
    <property type="evidence" value="ECO:0007669"/>
    <property type="project" value="UniProtKB-EC"/>
</dbReference>
<dbReference type="InterPro" id="IPR035102">
    <property type="entry name" value="Phosphomevalonate_kinase"/>
</dbReference>
<dbReference type="EMBL" id="AP019822">
    <property type="protein sequence ID" value="BBM35552.1"/>
    <property type="molecule type" value="Genomic_DNA"/>
</dbReference>
<feature type="domain" description="GHMP kinase C-terminal" evidence="8">
    <location>
        <begin position="249"/>
        <end position="329"/>
    </location>
</feature>
<evidence type="ECO:0000259" key="8">
    <source>
        <dbReference type="Pfam" id="PF08544"/>
    </source>
</evidence>